<keyword evidence="6" id="KW-1185">Reference proteome</keyword>
<evidence type="ECO:0000313" key="6">
    <source>
        <dbReference type="Proteomes" id="UP001612741"/>
    </source>
</evidence>
<reference evidence="5 6" key="1">
    <citation type="submission" date="2024-10" db="EMBL/GenBank/DDBJ databases">
        <title>The Natural Products Discovery Center: Release of the First 8490 Sequenced Strains for Exploring Actinobacteria Biosynthetic Diversity.</title>
        <authorList>
            <person name="Kalkreuter E."/>
            <person name="Kautsar S.A."/>
            <person name="Yang D."/>
            <person name="Bader C.D."/>
            <person name="Teijaro C.N."/>
            <person name="Fluegel L."/>
            <person name="Davis C.M."/>
            <person name="Simpson J.R."/>
            <person name="Lauterbach L."/>
            <person name="Steele A.D."/>
            <person name="Gui C."/>
            <person name="Meng S."/>
            <person name="Li G."/>
            <person name="Viehrig K."/>
            <person name="Ye F."/>
            <person name="Su P."/>
            <person name="Kiefer A.F."/>
            <person name="Nichols A."/>
            <person name="Cepeda A.J."/>
            <person name="Yan W."/>
            <person name="Fan B."/>
            <person name="Jiang Y."/>
            <person name="Adhikari A."/>
            <person name="Zheng C.-J."/>
            <person name="Schuster L."/>
            <person name="Cowan T.M."/>
            <person name="Smanski M.J."/>
            <person name="Chevrette M.G."/>
            <person name="De Carvalho L.P.S."/>
            <person name="Shen B."/>
        </authorList>
    </citation>
    <scope>NUCLEOTIDE SEQUENCE [LARGE SCALE GENOMIC DNA]</scope>
    <source>
        <strain evidence="5 6">NPDC050545</strain>
    </source>
</reference>
<protein>
    <recommendedName>
        <fullName evidence="4">TROVE domain-containing protein</fullName>
    </recommendedName>
</protein>
<dbReference type="RefSeq" id="WP_397089723.1">
    <property type="nucleotide sequence ID" value="NZ_JBITGY010000013.1"/>
</dbReference>
<dbReference type="PANTHER" id="PTHR14202">
    <property type="entry name" value="60 KDA RIBONUCLEOPROTEIN SSA/RO"/>
    <property type="match status" value="1"/>
</dbReference>
<keyword evidence="2" id="KW-0963">Cytoplasm</keyword>
<dbReference type="PANTHER" id="PTHR14202:SF0">
    <property type="entry name" value="RNA-BINDING PROTEIN RO60"/>
    <property type="match status" value="1"/>
</dbReference>
<evidence type="ECO:0000259" key="4">
    <source>
        <dbReference type="PROSITE" id="PS50988"/>
    </source>
</evidence>
<evidence type="ECO:0000256" key="2">
    <source>
        <dbReference type="ARBA" id="ARBA00022490"/>
    </source>
</evidence>
<feature type="domain" description="TROVE" evidence="4">
    <location>
        <begin position="1"/>
        <end position="319"/>
    </location>
</feature>
<dbReference type="InterPro" id="IPR040322">
    <property type="entry name" value="TROVE2"/>
</dbReference>
<proteinExistence type="predicted"/>
<gene>
    <name evidence="5" type="ORF">ACIBG2_41705</name>
</gene>
<keyword evidence="3" id="KW-0479">Metal-binding</keyword>
<dbReference type="PROSITE" id="PS50988">
    <property type="entry name" value="TROVE"/>
    <property type="match status" value="1"/>
</dbReference>
<evidence type="ECO:0000256" key="3">
    <source>
        <dbReference type="ARBA" id="ARBA00022723"/>
    </source>
</evidence>
<dbReference type="Proteomes" id="UP001612741">
    <property type="component" value="Unassembled WGS sequence"/>
</dbReference>
<dbReference type="InterPro" id="IPR008858">
    <property type="entry name" value="TROVE_dom"/>
</dbReference>
<dbReference type="SUPFAM" id="SSF140864">
    <property type="entry name" value="TROVE domain-like"/>
    <property type="match status" value="1"/>
</dbReference>
<evidence type="ECO:0000313" key="5">
    <source>
        <dbReference type="EMBL" id="MFI6503960.1"/>
    </source>
</evidence>
<dbReference type="EMBL" id="JBITGY010000013">
    <property type="protein sequence ID" value="MFI6503960.1"/>
    <property type="molecule type" value="Genomic_DNA"/>
</dbReference>
<comment type="caution">
    <text evidence="5">The sequence shown here is derived from an EMBL/GenBank/DDBJ whole genome shotgun (WGS) entry which is preliminary data.</text>
</comment>
<sequence>MTTPQIVLPAARKELFLLAARALADEQAREPGDRLATLVTDLAEDVTWMRAFLGWAREQPALRGFARAATVELIGAGRVTNAEARQMVNEALTRADEPGRLLAYALGRFGRSLPKTIKEGVAKAVERLYDERALAVHDTEDAPMRFAEVIALTHPKPVGKQAEVFQYAAQRVKRPHPVPGSVTSLRARAELHAIAPDKRARQLDRLDIADAFAQAAMGRREVAAWLGGEMGDKAWAAVVRSMSLKERLAHLPAFDAAGMAAEIADWIVADLAEERSVARGRVLPVEIWNAYRRTPDTRWSWALEKALQNAVAQVPVLQGRTLVLVDRSTAMGEQADAAAIFAGALALGSPAVELVRFGPDVELITPGSTLLDTLERFGAQGDGQSVAPAVRRHVADHDRVIVLTHAAAAVEAAEAVTVPGHEHVITEVNDGWFTAIPVIELARTSAWPF</sequence>
<organism evidence="5 6">
    <name type="scientific">Nonomuraea typhae</name>
    <dbReference type="NCBI Taxonomy" id="2603600"/>
    <lineage>
        <taxon>Bacteria</taxon>
        <taxon>Bacillati</taxon>
        <taxon>Actinomycetota</taxon>
        <taxon>Actinomycetes</taxon>
        <taxon>Streptosporangiales</taxon>
        <taxon>Streptosporangiaceae</taxon>
        <taxon>Nonomuraea</taxon>
    </lineage>
</organism>
<evidence type="ECO:0000256" key="1">
    <source>
        <dbReference type="ARBA" id="ARBA00004496"/>
    </source>
</evidence>
<dbReference type="InterPro" id="IPR037214">
    <property type="entry name" value="TROVE_dom_sf"/>
</dbReference>
<accession>A0ABW7Z7X3</accession>
<comment type="subcellular location">
    <subcellularLocation>
        <location evidence="1">Cytoplasm</location>
    </subcellularLocation>
</comment>
<name>A0ABW7Z7X3_9ACTN</name>